<evidence type="ECO:0000313" key="2">
    <source>
        <dbReference type="Proteomes" id="UP001055879"/>
    </source>
</evidence>
<protein>
    <submittedName>
        <fullName evidence="1">Uncharacterized protein</fullName>
    </submittedName>
</protein>
<proteinExistence type="predicted"/>
<gene>
    <name evidence="1" type="ORF">L6452_02756</name>
</gene>
<comment type="caution">
    <text evidence="1">The sequence shown here is derived from an EMBL/GenBank/DDBJ whole genome shotgun (WGS) entry which is preliminary data.</text>
</comment>
<reference evidence="2" key="1">
    <citation type="journal article" date="2022" name="Mol. Ecol. Resour.">
        <title>The genomes of chicory, endive, great burdock and yacon provide insights into Asteraceae palaeo-polyploidization history and plant inulin production.</title>
        <authorList>
            <person name="Fan W."/>
            <person name="Wang S."/>
            <person name="Wang H."/>
            <person name="Wang A."/>
            <person name="Jiang F."/>
            <person name="Liu H."/>
            <person name="Zhao H."/>
            <person name="Xu D."/>
            <person name="Zhang Y."/>
        </authorList>
    </citation>
    <scope>NUCLEOTIDE SEQUENCE [LARGE SCALE GENOMIC DNA]</scope>
    <source>
        <strain evidence="2">cv. Niubang</strain>
    </source>
</reference>
<organism evidence="1 2">
    <name type="scientific">Arctium lappa</name>
    <name type="common">Greater burdock</name>
    <name type="synonym">Lappa major</name>
    <dbReference type="NCBI Taxonomy" id="4217"/>
    <lineage>
        <taxon>Eukaryota</taxon>
        <taxon>Viridiplantae</taxon>
        <taxon>Streptophyta</taxon>
        <taxon>Embryophyta</taxon>
        <taxon>Tracheophyta</taxon>
        <taxon>Spermatophyta</taxon>
        <taxon>Magnoliopsida</taxon>
        <taxon>eudicotyledons</taxon>
        <taxon>Gunneridae</taxon>
        <taxon>Pentapetalae</taxon>
        <taxon>asterids</taxon>
        <taxon>campanulids</taxon>
        <taxon>Asterales</taxon>
        <taxon>Asteraceae</taxon>
        <taxon>Carduoideae</taxon>
        <taxon>Cardueae</taxon>
        <taxon>Arctiinae</taxon>
        <taxon>Arctium</taxon>
    </lineage>
</organism>
<dbReference type="Proteomes" id="UP001055879">
    <property type="component" value="Linkage Group LG01"/>
</dbReference>
<sequence>MDAISLFFTSPSLPPVVSPWPILPSQSVKGPVCRNLKEQGSLPECCRSNGGVREGRLRDKREEDAEAEGDEDVVAVAVAV</sequence>
<dbReference type="EMBL" id="CM042047">
    <property type="protein sequence ID" value="KAI3771590.1"/>
    <property type="molecule type" value="Genomic_DNA"/>
</dbReference>
<keyword evidence="2" id="KW-1185">Reference proteome</keyword>
<accession>A0ACB9FL53</accession>
<name>A0ACB9FL53_ARCLA</name>
<evidence type="ECO:0000313" key="1">
    <source>
        <dbReference type="EMBL" id="KAI3771590.1"/>
    </source>
</evidence>
<reference evidence="1 2" key="2">
    <citation type="journal article" date="2022" name="Mol. Ecol. Resour.">
        <title>The genomes of chicory, endive, great burdock and yacon provide insights into Asteraceae paleo-polyploidization history and plant inulin production.</title>
        <authorList>
            <person name="Fan W."/>
            <person name="Wang S."/>
            <person name="Wang H."/>
            <person name="Wang A."/>
            <person name="Jiang F."/>
            <person name="Liu H."/>
            <person name="Zhao H."/>
            <person name="Xu D."/>
            <person name="Zhang Y."/>
        </authorList>
    </citation>
    <scope>NUCLEOTIDE SEQUENCE [LARGE SCALE GENOMIC DNA]</scope>
    <source>
        <strain evidence="2">cv. Niubang</strain>
    </source>
</reference>